<dbReference type="EMBL" id="CP033930">
    <property type="protein sequence ID" value="AZB16620.1"/>
    <property type="molecule type" value="Genomic_DNA"/>
</dbReference>
<keyword evidence="1" id="KW-1133">Transmembrane helix</keyword>
<dbReference type="RefSeq" id="WP_034736525.1">
    <property type="nucleotide sequence ID" value="NZ_CP022058.2"/>
</dbReference>
<evidence type="ECO:0000313" key="3">
    <source>
        <dbReference type="Proteomes" id="UP000269015"/>
    </source>
</evidence>
<name>A0AAD0YQS4_CHRID</name>
<dbReference type="Proteomes" id="UP000269015">
    <property type="component" value="Chromosome"/>
</dbReference>
<accession>A0AAD0YQS4</accession>
<keyword evidence="1" id="KW-0472">Membrane</keyword>
<dbReference type="GeneID" id="56897478"/>
<organism evidence="2 3">
    <name type="scientific">Chryseobacterium indologenes</name>
    <name type="common">Flavobacterium indologenes</name>
    <dbReference type="NCBI Taxonomy" id="253"/>
    <lineage>
        <taxon>Bacteria</taxon>
        <taxon>Pseudomonadati</taxon>
        <taxon>Bacteroidota</taxon>
        <taxon>Flavobacteriia</taxon>
        <taxon>Flavobacteriales</taxon>
        <taxon>Weeksellaceae</taxon>
        <taxon>Chryseobacterium group</taxon>
        <taxon>Chryseobacterium</taxon>
    </lineage>
</organism>
<reference evidence="2 3" key="1">
    <citation type="submission" date="2018-11" db="EMBL/GenBank/DDBJ databases">
        <title>Proposal to divide the Flavobacteriaceae and reorganize its genera based on Amino Acid Identity values calculated from whole genome sequences.</title>
        <authorList>
            <person name="Nicholson A.C."/>
            <person name="Gulvik C.A."/>
            <person name="Whitney A.M."/>
            <person name="Humrighouse B.W."/>
            <person name="Bell M."/>
            <person name="Holmes B."/>
            <person name="Steigerwalt A.G."/>
            <person name="Villarma A."/>
            <person name="Sheth M."/>
            <person name="Batra D."/>
            <person name="Pryor J."/>
            <person name="Bernardet J.-F."/>
            <person name="Hugo C."/>
            <person name="Kampfer P."/>
            <person name="Newman J."/>
            <person name="McQuiston J.R."/>
        </authorList>
    </citation>
    <scope>NUCLEOTIDE SEQUENCE [LARGE SCALE GENOMIC DNA]</scope>
    <source>
        <strain evidence="2 3">H5559</strain>
    </source>
</reference>
<evidence type="ECO:0000313" key="2">
    <source>
        <dbReference type="EMBL" id="AZB16620.1"/>
    </source>
</evidence>
<feature type="transmembrane region" description="Helical" evidence="1">
    <location>
        <begin position="141"/>
        <end position="162"/>
    </location>
</feature>
<feature type="transmembrane region" description="Helical" evidence="1">
    <location>
        <begin position="99"/>
        <end position="121"/>
    </location>
</feature>
<feature type="transmembrane region" description="Helical" evidence="1">
    <location>
        <begin position="12"/>
        <end position="37"/>
    </location>
</feature>
<feature type="transmembrane region" description="Helical" evidence="1">
    <location>
        <begin position="64"/>
        <end position="87"/>
    </location>
</feature>
<protein>
    <submittedName>
        <fullName evidence="2">DUF2975 domain-containing protein</fullName>
    </submittedName>
</protein>
<dbReference type="PROSITE" id="PS51257">
    <property type="entry name" value="PROKAR_LIPOPROTEIN"/>
    <property type="match status" value="1"/>
</dbReference>
<sequence length="176" mass="19865">MKTKKNLSVLSVVVWILFIGSCIKAGALTFTFIMTLYNPDGAKNLYEGLNLFELYQTNVNAYKLMMSFIIFLAGYKAYLAFLVIRIFRKLNLKAPFSEAIIQLITQISYSAFAIGILSLLAISYSENIFKKDIPLSNIYDFIGSGAEYLFFGGIIFIIAQVFKRGIEIQTENDLTI</sequence>
<dbReference type="AlphaFoldDB" id="A0AAD0YQS4"/>
<evidence type="ECO:0000256" key="1">
    <source>
        <dbReference type="SAM" id="Phobius"/>
    </source>
</evidence>
<dbReference type="KEGG" id="cio:CEQ15_05165"/>
<dbReference type="Pfam" id="PF11188">
    <property type="entry name" value="DUF2975"/>
    <property type="match status" value="1"/>
</dbReference>
<dbReference type="InterPro" id="IPR021354">
    <property type="entry name" value="DUF2975"/>
</dbReference>
<proteinExistence type="predicted"/>
<gene>
    <name evidence="2" type="ORF">EG352_01940</name>
</gene>
<keyword evidence="1" id="KW-0812">Transmembrane</keyword>